<feature type="non-terminal residue" evidence="6">
    <location>
        <position position="297"/>
    </location>
</feature>
<dbReference type="EMBL" id="CAXITT010001775">
    <property type="protein sequence ID" value="CAL1548817.1"/>
    <property type="molecule type" value="Genomic_DNA"/>
</dbReference>
<accession>A0AAV2ISZ1</accession>
<feature type="binding site" evidence="4">
    <location>
        <position position="283"/>
    </location>
    <ligand>
        <name>Zn(2+)</name>
        <dbReference type="ChEBI" id="CHEBI:29105"/>
        <label>2</label>
    </ligand>
</feature>
<name>A0AAV2ISZ1_LYMST</name>
<gene>
    <name evidence="6" type="ORF">GSLYS_00022134001</name>
</gene>
<dbReference type="AlphaFoldDB" id="A0AAV2ISZ1"/>
<dbReference type="GO" id="GO:0046872">
    <property type="term" value="F:metal ion binding"/>
    <property type="evidence" value="ECO:0007669"/>
    <property type="project" value="UniProtKB-KW"/>
</dbReference>
<comment type="caution">
    <text evidence="6">The sequence shown here is derived from an EMBL/GenBank/DDBJ whole genome shotgun (WGS) entry which is preliminary data.</text>
</comment>
<dbReference type="Proteomes" id="UP001497497">
    <property type="component" value="Unassembled WGS sequence"/>
</dbReference>
<keyword evidence="4" id="KW-0862">Zinc</keyword>
<dbReference type="InterPro" id="IPR001952">
    <property type="entry name" value="Alkaline_phosphatase"/>
</dbReference>
<dbReference type="PANTHER" id="PTHR11596:SF5">
    <property type="entry name" value="ALKALINE PHOSPHATASE"/>
    <property type="match status" value="1"/>
</dbReference>
<keyword evidence="2" id="KW-0597">Phosphoprotein</keyword>
<dbReference type="PRINTS" id="PR00113">
    <property type="entry name" value="ALKPHPHTASE"/>
</dbReference>
<proteinExistence type="inferred from homology"/>
<evidence type="ECO:0000313" key="7">
    <source>
        <dbReference type="Proteomes" id="UP001497497"/>
    </source>
</evidence>
<dbReference type="Gene3D" id="3.40.720.10">
    <property type="entry name" value="Alkaline Phosphatase, subunit A"/>
    <property type="match status" value="1"/>
</dbReference>
<feature type="binding site" evidence="4">
    <location>
        <position position="279"/>
    </location>
    <ligand>
        <name>Zn(2+)</name>
        <dbReference type="ChEBI" id="CHEBI:29105"/>
        <label>2</label>
    </ligand>
</feature>
<dbReference type="GO" id="GO:0004035">
    <property type="term" value="F:alkaline phosphatase activity"/>
    <property type="evidence" value="ECO:0007669"/>
    <property type="project" value="UniProtKB-EC"/>
</dbReference>
<feature type="active site" description="Phosphoserine intermediate" evidence="3">
    <location>
        <position position="52"/>
    </location>
</feature>
<evidence type="ECO:0000313" key="6">
    <source>
        <dbReference type="EMBL" id="CAL1548817.1"/>
    </source>
</evidence>
<keyword evidence="4" id="KW-0460">Magnesium</keyword>
<evidence type="ECO:0000256" key="4">
    <source>
        <dbReference type="PIRSR" id="PIRSR601952-2"/>
    </source>
</evidence>
<comment type="cofactor">
    <cofactor evidence="4">
        <name>Zn(2+)</name>
        <dbReference type="ChEBI" id="CHEBI:29105"/>
    </cofactor>
    <text evidence="4">Binds 2 Zn(2+) ions.</text>
</comment>
<protein>
    <recommendedName>
        <fullName evidence="1">alkaline phosphatase</fullName>
        <ecNumber evidence="1">3.1.3.1</ecNumber>
    </recommendedName>
</protein>
<dbReference type="CDD" id="cd16012">
    <property type="entry name" value="ALP"/>
    <property type="match status" value="1"/>
</dbReference>
<dbReference type="PANTHER" id="PTHR11596">
    <property type="entry name" value="ALKALINE PHOSPHATASE"/>
    <property type="match status" value="1"/>
</dbReference>
<evidence type="ECO:0000256" key="3">
    <source>
        <dbReference type="PIRSR" id="PIRSR601952-1"/>
    </source>
</evidence>
<reference evidence="6 7" key="1">
    <citation type="submission" date="2024-04" db="EMBL/GenBank/DDBJ databases">
        <authorList>
            <consortium name="Genoscope - CEA"/>
            <person name="William W."/>
        </authorList>
    </citation>
    <scope>NUCLEOTIDE SEQUENCE [LARGE SCALE GENOMIC DNA]</scope>
</reference>
<feature type="binding site" evidence="4">
    <location>
        <position position="274"/>
    </location>
    <ligand>
        <name>Mg(2+)</name>
        <dbReference type="ChEBI" id="CHEBI:18420"/>
    </ligand>
</feature>
<evidence type="ECO:0000256" key="5">
    <source>
        <dbReference type="RuleBase" id="RU003946"/>
    </source>
</evidence>
<dbReference type="Pfam" id="PF00245">
    <property type="entry name" value="Alk_phosphatase"/>
    <property type="match status" value="1"/>
</dbReference>
<sequence>MGTAYRDSSRIVSQSTAGRFREGWFDDLQQMDKMPVTGMAMTYSLENIVPDSANTASAWATGNKTINGAVNVFPDNNDFRYSAGNQQATKQFVLDNPRVETLWQYLKRRHNYKTGIVTTSDVTDATPAGQGGHTLLRGLGYDIAKQYVDGSINQGNQFDVIMGGGLERFNARTATNSGDTRNLVTELQGAGYTYVQNRTELNALTANNAPNKILGLFRTGNMNVAYDKLGLVRPTDEPAPSFGGFTDQPFLDEMTDKAIATLNKNNAPFILMVEGSSIDKQSHPNYAAGQIWDHIEL</sequence>
<organism evidence="6 7">
    <name type="scientific">Lymnaea stagnalis</name>
    <name type="common">Great pond snail</name>
    <name type="synonym">Helix stagnalis</name>
    <dbReference type="NCBI Taxonomy" id="6523"/>
    <lineage>
        <taxon>Eukaryota</taxon>
        <taxon>Metazoa</taxon>
        <taxon>Spiralia</taxon>
        <taxon>Lophotrochozoa</taxon>
        <taxon>Mollusca</taxon>
        <taxon>Gastropoda</taxon>
        <taxon>Heterobranchia</taxon>
        <taxon>Euthyneura</taxon>
        <taxon>Panpulmonata</taxon>
        <taxon>Hygrophila</taxon>
        <taxon>Lymnaeoidea</taxon>
        <taxon>Lymnaeidae</taxon>
        <taxon>Lymnaea</taxon>
    </lineage>
</organism>
<dbReference type="InterPro" id="IPR017850">
    <property type="entry name" value="Alkaline_phosphatase_core_sf"/>
</dbReference>
<feature type="binding site" evidence="4">
    <location>
        <position position="126"/>
    </location>
    <ligand>
        <name>Mg(2+)</name>
        <dbReference type="ChEBI" id="CHEBI:18420"/>
    </ligand>
</feature>
<comment type="similarity">
    <text evidence="5">Belongs to the alkaline phosphatase family.</text>
</comment>
<keyword evidence="7" id="KW-1185">Reference proteome</keyword>
<feature type="binding site" evidence="4">
    <location>
        <position position="124"/>
    </location>
    <ligand>
        <name>Mg(2+)</name>
        <dbReference type="ChEBI" id="CHEBI:18420"/>
    </ligand>
</feature>
<evidence type="ECO:0000256" key="2">
    <source>
        <dbReference type="ARBA" id="ARBA00022553"/>
    </source>
</evidence>
<dbReference type="SUPFAM" id="SSF53649">
    <property type="entry name" value="Alkaline phosphatase-like"/>
    <property type="match status" value="1"/>
</dbReference>
<comment type="cofactor">
    <cofactor evidence="4">
        <name>Mg(2+)</name>
        <dbReference type="ChEBI" id="CHEBI:18420"/>
    </cofactor>
    <text evidence="4">Binds 1 Mg(2+) ion.</text>
</comment>
<keyword evidence="4" id="KW-0479">Metal-binding</keyword>
<evidence type="ECO:0000256" key="1">
    <source>
        <dbReference type="ARBA" id="ARBA00012647"/>
    </source>
</evidence>
<dbReference type="SMART" id="SM00098">
    <property type="entry name" value="alkPPc"/>
    <property type="match status" value="1"/>
</dbReference>
<dbReference type="EC" id="3.1.3.1" evidence="1"/>